<dbReference type="RefSeq" id="WP_082667412.1">
    <property type="nucleotide sequence ID" value="NZ_JAOQJX010000023.1"/>
</dbReference>
<evidence type="ECO:0000313" key="2">
    <source>
        <dbReference type="Proteomes" id="UP001652394"/>
    </source>
</evidence>
<comment type="caution">
    <text evidence="1">The sequence shown here is derived from an EMBL/GenBank/DDBJ whole genome shotgun (WGS) entry which is preliminary data.</text>
</comment>
<sequence>MEEIYWSQFMLTGSVEDYLQYRWEKSKRSQEKSSDKWGIECESNCIDRDGAVRSTDRGI</sequence>
<keyword evidence="2" id="KW-1185">Reference proteome</keyword>
<accession>A0ABT2TDX2</accession>
<proteinExistence type="predicted"/>
<reference evidence="1 2" key="1">
    <citation type="journal article" date="2021" name="ISME Commun">
        <title>Automated analysis of genomic sequences facilitates high-throughput and comprehensive description of bacteria.</title>
        <authorList>
            <person name="Hitch T.C.A."/>
        </authorList>
    </citation>
    <scope>NUCLEOTIDE SEQUENCE [LARGE SCALE GENOMIC DNA]</scope>
    <source>
        <strain evidence="1 2">H2_18</strain>
    </source>
</reference>
<name>A0ABT2TDX2_9FIRM</name>
<dbReference type="Proteomes" id="UP001652394">
    <property type="component" value="Unassembled WGS sequence"/>
</dbReference>
<dbReference type="EMBL" id="JAOQJX010000023">
    <property type="protein sequence ID" value="MCU6748457.1"/>
    <property type="molecule type" value="Genomic_DNA"/>
</dbReference>
<protein>
    <recommendedName>
        <fullName evidence="3">YqzL family protein</fullName>
    </recommendedName>
</protein>
<evidence type="ECO:0000313" key="1">
    <source>
        <dbReference type="EMBL" id="MCU6748457.1"/>
    </source>
</evidence>
<organism evidence="1 2">
    <name type="scientific">Faecalicatena acetigenes</name>
    <dbReference type="NCBI Taxonomy" id="2981790"/>
    <lineage>
        <taxon>Bacteria</taxon>
        <taxon>Bacillati</taxon>
        <taxon>Bacillota</taxon>
        <taxon>Clostridia</taxon>
        <taxon>Lachnospirales</taxon>
        <taxon>Lachnospiraceae</taxon>
        <taxon>Faecalicatena</taxon>
    </lineage>
</organism>
<evidence type="ECO:0008006" key="3">
    <source>
        <dbReference type="Google" id="ProtNLM"/>
    </source>
</evidence>
<gene>
    <name evidence="1" type="ORF">OCV51_12470</name>
</gene>